<dbReference type="AlphaFoldDB" id="A0A133UZM1"/>
<gene>
    <name evidence="2" type="ORF">AKJ41_05095</name>
</gene>
<proteinExistence type="predicted"/>
<feature type="non-terminal residue" evidence="2">
    <location>
        <position position="1"/>
    </location>
</feature>
<dbReference type="PANTHER" id="PTHR35610:SF7">
    <property type="entry name" value="3-ISOPROPYLMALATE DEHYDRATASE"/>
    <property type="match status" value="1"/>
</dbReference>
<sequence length="243" mass="27001">VEGLLGVGHVGLLSANHLLRELDFEEVGKVYSPHFSEPFQPKDTPGVVYSEDGSAKLHYNELFYNPENDLSVYKGLYQGDYCEYYYRHANLMMGLCSDFGVERVYTLGGLGTGSEVEEPNTRAILTSREQEARIRPHAKIQRGRRDRPSVTGLSGLLIGMAEKNGMGGVSLLGETHGSYPDAKAAKTVLDSLSRVEDIELDLSGLDEKAEELEEKKEELKRKMKATRGRGRGGEERGDRRYVG</sequence>
<reference evidence="2 3" key="1">
    <citation type="journal article" date="2016" name="Sci. Rep.">
        <title>Metabolic traits of an uncultured archaeal lineage -MSBL1- from brine pools of the Red Sea.</title>
        <authorList>
            <person name="Mwirichia R."/>
            <person name="Alam I."/>
            <person name="Rashid M."/>
            <person name="Vinu M."/>
            <person name="Ba-Alawi W."/>
            <person name="Anthony Kamau A."/>
            <person name="Kamanda Ngugi D."/>
            <person name="Goker M."/>
            <person name="Klenk H.P."/>
            <person name="Bajic V."/>
            <person name="Stingl U."/>
        </authorList>
    </citation>
    <scope>NUCLEOTIDE SEQUENCE [LARGE SCALE GENOMIC DNA]</scope>
    <source>
        <strain evidence="2">SCGC-AAA259O05</strain>
    </source>
</reference>
<protein>
    <recommendedName>
        <fullName evidence="4">PAC2 family protein</fullName>
    </recommendedName>
</protein>
<dbReference type="InterPro" id="IPR038389">
    <property type="entry name" value="PSMG2_sf"/>
</dbReference>
<dbReference type="Gene3D" id="3.40.50.10900">
    <property type="entry name" value="PAC-like subunit"/>
    <property type="match status" value="1"/>
</dbReference>
<feature type="region of interest" description="Disordered" evidence="1">
    <location>
        <begin position="218"/>
        <end position="243"/>
    </location>
</feature>
<dbReference type="PANTHER" id="PTHR35610">
    <property type="entry name" value="3-ISOPROPYLMALATE DEHYDRATASE-RELATED"/>
    <property type="match status" value="1"/>
</dbReference>
<accession>A0A133UZM1</accession>
<comment type="caution">
    <text evidence="2">The sequence shown here is derived from an EMBL/GenBank/DDBJ whole genome shotgun (WGS) entry which is preliminary data.</text>
</comment>
<dbReference type="Pfam" id="PF09754">
    <property type="entry name" value="PAC2"/>
    <property type="match status" value="1"/>
</dbReference>
<organism evidence="2 3">
    <name type="scientific">candidate division MSBL1 archaeon SCGC-AAA259O05</name>
    <dbReference type="NCBI Taxonomy" id="1698271"/>
    <lineage>
        <taxon>Archaea</taxon>
        <taxon>Methanobacteriati</taxon>
        <taxon>Methanobacteriota</taxon>
        <taxon>candidate division MSBL1</taxon>
    </lineage>
</organism>
<dbReference type="SUPFAM" id="SSF159659">
    <property type="entry name" value="Cgl1923-like"/>
    <property type="match status" value="1"/>
</dbReference>
<evidence type="ECO:0000313" key="3">
    <source>
        <dbReference type="Proteomes" id="UP000070344"/>
    </source>
</evidence>
<evidence type="ECO:0000313" key="2">
    <source>
        <dbReference type="EMBL" id="KXA99643.1"/>
    </source>
</evidence>
<evidence type="ECO:0000256" key="1">
    <source>
        <dbReference type="SAM" id="MobiDB-lite"/>
    </source>
</evidence>
<dbReference type="Proteomes" id="UP000070344">
    <property type="component" value="Unassembled WGS sequence"/>
</dbReference>
<evidence type="ECO:0008006" key="4">
    <source>
        <dbReference type="Google" id="ProtNLM"/>
    </source>
</evidence>
<dbReference type="EMBL" id="LHXV01000076">
    <property type="protein sequence ID" value="KXA99643.1"/>
    <property type="molecule type" value="Genomic_DNA"/>
</dbReference>
<name>A0A133UZM1_9EURY</name>
<feature type="compositionally biased region" description="Basic and acidic residues" evidence="1">
    <location>
        <begin position="231"/>
        <end position="243"/>
    </location>
</feature>
<keyword evidence="3" id="KW-1185">Reference proteome</keyword>
<feature type="compositionally biased region" description="Basic residues" evidence="1">
    <location>
        <begin position="221"/>
        <end position="230"/>
    </location>
</feature>
<dbReference type="InterPro" id="IPR019151">
    <property type="entry name" value="Proteasome_assmbl_chaperone_2"/>
</dbReference>